<keyword evidence="2" id="KW-1185">Reference proteome</keyword>
<evidence type="ECO:0000313" key="2">
    <source>
        <dbReference type="Proteomes" id="UP000308600"/>
    </source>
</evidence>
<reference evidence="1 2" key="1">
    <citation type="journal article" date="2019" name="Nat. Ecol. Evol.">
        <title>Megaphylogeny resolves global patterns of mushroom evolution.</title>
        <authorList>
            <person name="Varga T."/>
            <person name="Krizsan K."/>
            <person name="Foldi C."/>
            <person name="Dima B."/>
            <person name="Sanchez-Garcia M."/>
            <person name="Sanchez-Ramirez S."/>
            <person name="Szollosi G.J."/>
            <person name="Szarkandi J.G."/>
            <person name="Papp V."/>
            <person name="Albert L."/>
            <person name="Andreopoulos W."/>
            <person name="Angelini C."/>
            <person name="Antonin V."/>
            <person name="Barry K.W."/>
            <person name="Bougher N.L."/>
            <person name="Buchanan P."/>
            <person name="Buyck B."/>
            <person name="Bense V."/>
            <person name="Catcheside P."/>
            <person name="Chovatia M."/>
            <person name="Cooper J."/>
            <person name="Damon W."/>
            <person name="Desjardin D."/>
            <person name="Finy P."/>
            <person name="Geml J."/>
            <person name="Haridas S."/>
            <person name="Hughes K."/>
            <person name="Justo A."/>
            <person name="Karasinski D."/>
            <person name="Kautmanova I."/>
            <person name="Kiss B."/>
            <person name="Kocsube S."/>
            <person name="Kotiranta H."/>
            <person name="LaButti K.M."/>
            <person name="Lechner B.E."/>
            <person name="Liimatainen K."/>
            <person name="Lipzen A."/>
            <person name="Lukacs Z."/>
            <person name="Mihaltcheva S."/>
            <person name="Morgado L.N."/>
            <person name="Niskanen T."/>
            <person name="Noordeloos M.E."/>
            <person name="Ohm R.A."/>
            <person name="Ortiz-Santana B."/>
            <person name="Ovrebo C."/>
            <person name="Racz N."/>
            <person name="Riley R."/>
            <person name="Savchenko A."/>
            <person name="Shiryaev A."/>
            <person name="Soop K."/>
            <person name="Spirin V."/>
            <person name="Szebenyi C."/>
            <person name="Tomsovsky M."/>
            <person name="Tulloss R.E."/>
            <person name="Uehling J."/>
            <person name="Grigoriev I.V."/>
            <person name="Vagvolgyi C."/>
            <person name="Papp T."/>
            <person name="Martin F.M."/>
            <person name="Miettinen O."/>
            <person name="Hibbett D.S."/>
            <person name="Nagy L.G."/>
        </authorList>
    </citation>
    <scope>NUCLEOTIDE SEQUENCE [LARGE SCALE GENOMIC DNA]</scope>
    <source>
        <strain evidence="1 2">NL-1719</strain>
    </source>
</reference>
<feature type="non-terminal residue" evidence="1">
    <location>
        <position position="713"/>
    </location>
</feature>
<organism evidence="1 2">
    <name type="scientific">Pluteus cervinus</name>
    <dbReference type="NCBI Taxonomy" id="181527"/>
    <lineage>
        <taxon>Eukaryota</taxon>
        <taxon>Fungi</taxon>
        <taxon>Dikarya</taxon>
        <taxon>Basidiomycota</taxon>
        <taxon>Agaricomycotina</taxon>
        <taxon>Agaricomycetes</taxon>
        <taxon>Agaricomycetidae</taxon>
        <taxon>Agaricales</taxon>
        <taxon>Pluteineae</taxon>
        <taxon>Pluteaceae</taxon>
        <taxon>Pluteus</taxon>
    </lineage>
</organism>
<accession>A0ACD3B5Y6</accession>
<dbReference type="Proteomes" id="UP000308600">
    <property type="component" value="Unassembled WGS sequence"/>
</dbReference>
<evidence type="ECO:0000313" key="1">
    <source>
        <dbReference type="EMBL" id="TFK73034.1"/>
    </source>
</evidence>
<dbReference type="EMBL" id="ML208279">
    <property type="protein sequence ID" value="TFK73034.1"/>
    <property type="molecule type" value="Genomic_DNA"/>
</dbReference>
<protein>
    <submittedName>
        <fullName evidence="1">Uncharacterized protein</fullName>
    </submittedName>
</protein>
<name>A0ACD3B5Y6_9AGAR</name>
<gene>
    <name evidence="1" type="ORF">BDN72DRAFT_835358</name>
</gene>
<proteinExistence type="predicted"/>
<sequence length="713" mass="79447">MRSLRKSLNGNKDSIRSQISTPLPVPVVSKPASATLPPQKVIRANASYRPQAPQELSFQKGDFFHVLKDDPSSPWYEAHNPASGARGLVPRNLFEEFGKTTPPTIRGSLGGNLAPIIPGAPLISPISPTPKTPKTQVFYAIVLHDFVAERQDELDAKRGDAITVVAQSNREWFVAKPIGRLGRPGLIPATFVEIHDPTTGAAISDIDALMDRGDLPRVEDWKRAMLNYKQNSIALGVIDSPGPNTTTFQQQQPLSPDHAISVQQPSPSTGHFNDPSRPETPHVLPDGLFLSAGVVSFHFEADDYWFRINAVFQPYAEHGQNQLPPAKQLILFRVYNDFYDFQVTLLDTFPREAGRQPPHPRSLPYMPGPADSVDDALTATRRGELDIYIQELCALSKTGSRYVLESQIVRQFLAPRRGDVETDTVARPQELEELLSEDYRDERYEEEDERGLQQGIDRLNIQDEGRRSRNSDYDQERYPQPSQQNNNTYNQHPYARVDNLRTSTDGFGGQGAYGQNHQRTGSQSSFHQNGSTLSHNSRTSRSNSPAPPRTYSPQQYQYQSSQQSLSGSRNSDYANHQQQLPPRSDSYNSNGNGSNNYPPSPSSKSRTSSQALSQPGRSPNNHSINSPSISAANPQTAFVKIKIFDRIADDLIAIRVHPQVTHAELMDKIQTRLGGEVARLKYRDSITKAERGIDSNEQLTAWIEGTDKHVLYA</sequence>